<dbReference type="CDD" id="cd12107">
    <property type="entry name" value="Hemerythrin"/>
    <property type="match status" value="1"/>
</dbReference>
<keyword evidence="4" id="KW-0408">Iron</keyword>
<evidence type="ECO:0000313" key="7">
    <source>
        <dbReference type="Proteomes" id="UP000701702"/>
    </source>
</evidence>
<dbReference type="InterPro" id="IPR016131">
    <property type="entry name" value="Haemerythrin_Fe_BS"/>
</dbReference>
<keyword evidence="3" id="KW-0479">Metal-binding</keyword>
<proteinExistence type="inferred from homology"/>
<comment type="similarity">
    <text evidence="1">Belongs to the hemerythrin family.</text>
</comment>
<feature type="domain" description="Hemerythrin-like" evidence="5">
    <location>
        <begin position="33"/>
        <end position="139"/>
    </location>
</feature>
<accession>A0ABM8WF02</accession>
<dbReference type="Gene3D" id="1.20.120.50">
    <property type="entry name" value="Hemerythrin-like"/>
    <property type="match status" value="1"/>
</dbReference>
<dbReference type="RefSeq" id="WP_224000072.1">
    <property type="nucleotide sequence ID" value="NZ_CAJZAF010000003.1"/>
</dbReference>
<dbReference type="EMBL" id="CAJZAF010000003">
    <property type="protein sequence ID" value="CAG9165899.1"/>
    <property type="molecule type" value="Genomic_DNA"/>
</dbReference>
<dbReference type="PANTHER" id="PTHR37164">
    <property type="entry name" value="BACTERIOHEMERYTHRIN"/>
    <property type="match status" value="1"/>
</dbReference>
<dbReference type="PANTHER" id="PTHR37164:SF1">
    <property type="entry name" value="BACTERIOHEMERYTHRIN"/>
    <property type="match status" value="1"/>
</dbReference>
<dbReference type="PROSITE" id="PS00550">
    <property type="entry name" value="HEMERYTHRINS"/>
    <property type="match status" value="1"/>
</dbReference>
<comment type="caution">
    <text evidence="6">The sequence shown here is derived from an EMBL/GenBank/DDBJ whole genome shotgun (WGS) entry which is preliminary data.</text>
</comment>
<organism evidence="6 7">
    <name type="scientific">Cupriavidus pinatubonensis</name>
    <dbReference type="NCBI Taxonomy" id="248026"/>
    <lineage>
        <taxon>Bacteria</taxon>
        <taxon>Pseudomonadati</taxon>
        <taxon>Pseudomonadota</taxon>
        <taxon>Betaproteobacteria</taxon>
        <taxon>Burkholderiales</taxon>
        <taxon>Burkholderiaceae</taxon>
        <taxon>Cupriavidus</taxon>
    </lineage>
</organism>
<dbReference type="SUPFAM" id="SSF47188">
    <property type="entry name" value="Hemerythrin-like"/>
    <property type="match status" value="1"/>
</dbReference>
<dbReference type="InterPro" id="IPR035938">
    <property type="entry name" value="Hemerythrin-like_sf"/>
</dbReference>
<dbReference type="InterPro" id="IPR012312">
    <property type="entry name" value="Hemerythrin-like"/>
</dbReference>
<evidence type="ECO:0000256" key="3">
    <source>
        <dbReference type="ARBA" id="ARBA00022723"/>
    </source>
</evidence>
<keyword evidence="2" id="KW-0813">Transport</keyword>
<dbReference type="Pfam" id="PF01814">
    <property type="entry name" value="Hemerythrin"/>
    <property type="match status" value="1"/>
</dbReference>
<evidence type="ECO:0000256" key="1">
    <source>
        <dbReference type="ARBA" id="ARBA00010587"/>
    </source>
</evidence>
<dbReference type="InterPro" id="IPR050669">
    <property type="entry name" value="Hemerythrin"/>
</dbReference>
<reference evidence="6 7" key="1">
    <citation type="submission" date="2021-08" db="EMBL/GenBank/DDBJ databases">
        <authorList>
            <person name="Peeters C."/>
        </authorList>
    </citation>
    <scope>NUCLEOTIDE SEQUENCE [LARGE SCALE GENOMIC DNA]</scope>
    <source>
        <strain evidence="6 7">LMG 23994</strain>
    </source>
</reference>
<dbReference type="NCBIfam" id="TIGR02481">
    <property type="entry name" value="hemeryth_dom"/>
    <property type="match status" value="1"/>
</dbReference>
<dbReference type="Proteomes" id="UP000701702">
    <property type="component" value="Unassembled WGS sequence"/>
</dbReference>
<protein>
    <submittedName>
        <fullName evidence="6">Bacteriohemerythrin</fullName>
    </submittedName>
</protein>
<keyword evidence="2" id="KW-0561">Oxygen transport</keyword>
<gene>
    <name evidence="6" type="ORF">LMG23994_00849</name>
</gene>
<evidence type="ECO:0000313" key="6">
    <source>
        <dbReference type="EMBL" id="CAG9165899.1"/>
    </source>
</evidence>
<name>A0ABM8WF02_9BURK</name>
<evidence type="ECO:0000259" key="5">
    <source>
        <dbReference type="Pfam" id="PF01814"/>
    </source>
</evidence>
<sequence length="172" mass="18297">MTALSSSPAAVAAGAWAHQDNAVLSWNDGFLLGLAAMDSTHREFVDCVAALQRAADADLPARLADFARHAVEHFAQEEQWMASTGFPATQCHTDEHAAVLNSVREVQALLDGGADGQVARDLARALADWFPGHADYMDAALSHWMSKRAHGGPPVVLRRRASAAPAASDFPT</sequence>
<dbReference type="InterPro" id="IPR012827">
    <property type="entry name" value="Hemerythrin_metal-bd"/>
</dbReference>
<evidence type="ECO:0000256" key="4">
    <source>
        <dbReference type="ARBA" id="ARBA00023004"/>
    </source>
</evidence>
<keyword evidence="7" id="KW-1185">Reference proteome</keyword>
<evidence type="ECO:0000256" key="2">
    <source>
        <dbReference type="ARBA" id="ARBA00022621"/>
    </source>
</evidence>